<dbReference type="Gene3D" id="3.40.50.150">
    <property type="entry name" value="Vaccinia Virus protein VP39"/>
    <property type="match status" value="1"/>
</dbReference>
<dbReference type="RefSeq" id="WP_174539373.1">
    <property type="nucleotide sequence ID" value="NZ_WHUT02000003.1"/>
</dbReference>
<name>A0A8X8GW32_9RHOB</name>
<evidence type="ECO:0000259" key="1">
    <source>
        <dbReference type="Pfam" id="PF05050"/>
    </source>
</evidence>
<dbReference type="GO" id="GO:0008168">
    <property type="term" value="F:methyltransferase activity"/>
    <property type="evidence" value="ECO:0007669"/>
    <property type="project" value="UniProtKB-KW"/>
</dbReference>
<keyword evidence="2" id="KW-0489">Methyltransferase</keyword>
<dbReference type="EMBL" id="WHUT02000003">
    <property type="protein sequence ID" value="NUB44187.1"/>
    <property type="molecule type" value="Genomic_DNA"/>
</dbReference>
<dbReference type="NCBIfam" id="TIGR01444">
    <property type="entry name" value="fkbM_fam"/>
    <property type="match status" value="1"/>
</dbReference>
<keyword evidence="2" id="KW-0808">Transferase</keyword>
<dbReference type="Pfam" id="PF05050">
    <property type="entry name" value="Methyltransf_21"/>
    <property type="match status" value="1"/>
</dbReference>
<dbReference type="Proteomes" id="UP000484076">
    <property type="component" value="Unassembled WGS sequence"/>
</dbReference>
<dbReference type="AlphaFoldDB" id="A0A8X8GW32"/>
<gene>
    <name evidence="2" type="ORF">GEU84_007320</name>
</gene>
<proteinExistence type="predicted"/>
<evidence type="ECO:0000313" key="2">
    <source>
        <dbReference type="EMBL" id="NUB44187.1"/>
    </source>
</evidence>
<organism evidence="2 3">
    <name type="scientific">Fertoeibacter niger</name>
    <dbReference type="NCBI Taxonomy" id="2656921"/>
    <lineage>
        <taxon>Bacteria</taxon>
        <taxon>Pseudomonadati</taxon>
        <taxon>Pseudomonadota</taxon>
        <taxon>Alphaproteobacteria</taxon>
        <taxon>Rhodobacterales</taxon>
        <taxon>Paracoccaceae</taxon>
        <taxon>Fertoeibacter</taxon>
    </lineage>
</organism>
<protein>
    <submittedName>
        <fullName evidence="2">FkbM family methyltransferase</fullName>
    </submittedName>
</protein>
<feature type="domain" description="Methyltransferase FkbM" evidence="1">
    <location>
        <begin position="73"/>
        <end position="189"/>
    </location>
</feature>
<sequence length="223" mass="23608">MAEYLISGVTLHIPDALMTGQLDTAMASGKYEHTEAEALLKHLRPRDRFLDLGAGAGFLASLAGKVVAAPVAGVEAGPQMAPVAQANLARNGVTGEIAHGAVVPDAFDGDHVVFTVRRSFWASSLTPREGAKNAREVAVPALRFGTLLERFRPTVLSIDIEGGELDLLNTPLPPDLRLMVMEIHPAIYGKAGIKRIFDAASAQGFTYAPMGSRAATVVLERVA</sequence>
<keyword evidence="3" id="KW-1185">Reference proteome</keyword>
<comment type="caution">
    <text evidence="2">The sequence shown here is derived from an EMBL/GenBank/DDBJ whole genome shotgun (WGS) entry which is preliminary data.</text>
</comment>
<dbReference type="SUPFAM" id="SSF53335">
    <property type="entry name" value="S-adenosyl-L-methionine-dependent methyltransferases"/>
    <property type="match status" value="1"/>
</dbReference>
<dbReference type="InterPro" id="IPR006342">
    <property type="entry name" value="FkbM_mtfrase"/>
</dbReference>
<reference evidence="2" key="1">
    <citation type="submission" date="2020-05" db="EMBL/GenBank/DDBJ databases">
        <title>Fertoebacter nigrum gen. nov., sp. nov., a new member of the family Rhodobacteraceae.</title>
        <authorList>
            <person name="Szuroczki S."/>
            <person name="Abbaszade G."/>
            <person name="Buni D."/>
            <person name="Schumann P."/>
            <person name="Toth E."/>
        </authorList>
    </citation>
    <scope>NUCLEOTIDE SEQUENCE</scope>
    <source>
        <strain evidence="2">RG-N-1a</strain>
    </source>
</reference>
<evidence type="ECO:0000313" key="3">
    <source>
        <dbReference type="Proteomes" id="UP000484076"/>
    </source>
</evidence>
<dbReference type="GO" id="GO:0032259">
    <property type="term" value="P:methylation"/>
    <property type="evidence" value="ECO:0007669"/>
    <property type="project" value="UniProtKB-KW"/>
</dbReference>
<dbReference type="InterPro" id="IPR029063">
    <property type="entry name" value="SAM-dependent_MTases_sf"/>
</dbReference>
<accession>A0A8X8GW32</accession>